<evidence type="ECO:0000313" key="3">
    <source>
        <dbReference type="Proteomes" id="UP000265560"/>
    </source>
</evidence>
<organism evidence="2 3">
    <name type="scientific">Pseudomonas cavernae</name>
    <dbReference type="NCBI Taxonomy" id="2320867"/>
    <lineage>
        <taxon>Bacteria</taxon>
        <taxon>Pseudomonadati</taxon>
        <taxon>Pseudomonadota</taxon>
        <taxon>Gammaproteobacteria</taxon>
        <taxon>Pseudomonadales</taxon>
        <taxon>Pseudomonadaceae</taxon>
        <taxon>Pseudomonas</taxon>
    </lineage>
</organism>
<dbReference type="InterPro" id="IPR029058">
    <property type="entry name" value="AB_hydrolase_fold"/>
</dbReference>
<gene>
    <name evidence="2" type="ORF">D3880_02325</name>
</gene>
<name>A0A385YZ96_9PSED</name>
<keyword evidence="2" id="KW-0378">Hydrolase</keyword>
<dbReference type="Pfam" id="PF00561">
    <property type="entry name" value="Abhydrolase_1"/>
    <property type="match status" value="1"/>
</dbReference>
<dbReference type="GO" id="GO:0016787">
    <property type="term" value="F:hydrolase activity"/>
    <property type="evidence" value="ECO:0007669"/>
    <property type="project" value="UniProtKB-KW"/>
</dbReference>
<dbReference type="Gene3D" id="3.40.50.1820">
    <property type="entry name" value="alpha/beta hydrolase"/>
    <property type="match status" value="1"/>
</dbReference>
<dbReference type="Proteomes" id="UP000265560">
    <property type="component" value="Chromosome"/>
</dbReference>
<dbReference type="InterPro" id="IPR000073">
    <property type="entry name" value="AB_hydrolase_1"/>
</dbReference>
<evidence type="ECO:0000313" key="2">
    <source>
        <dbReference type="EMBL" id="AYC31297.1"/>
    </source>
</evidence>
<sequence length="376" mass="41814">MGGAGLRRHVACLHRVDLRSGEVRRHPERADLGEQGEGALVRRYPSRTCPPPWRGRAKRCSPPWRGGRSILPARRKSLVSASRSSETPYWIELLDCQVRQIQGKYRTRIIEAGSGPALILLHGTGGHAENYARNIAELAQHFHVIAMDFLWHGKSQTEGYDPEIIPLLVDQVIDVMDQLGLPNACVEGQSLGGWVAMQLALNHPGRVNALVLTTTMGYTPDAGAIEGYVEPDWASNLPSSLEVLRNPSFDNVHTRMARILAKPERLTDEAVLVRQALYQQPALAEVQQLFIAEYLAGATIRRHLVTDALARQIRQPTLVYWGDRNRTPPALGLHISQQVQNGTFHCAQDTGHWAQFESAPEHNQVVAAFCKEQLQA</sequence>
<protein>
    <submittedName>
        <fullName evidence="2">Alpha/beta fold hydrolase</fullName>
    </submittedName>
</protein>
<dbReference type="EMBL" id="CP032419">
    <property type="protein sequence ID" value="AYC31297.1"/>
    <property type="molecule type" value="Genomic_DNA"/>
</dbReference>
<evidence type="ECO:0000259" key="1">
    <source>
        <dbReference type="Pfam" id="PF00561"/>
    </source>
</evidence>
<keyword evidence="3" id="KW-1185">Reference proteome</keyword>
<dbReference type="PANTHER" id="PTHR46438:SF11">
    <property type="entry name" value="LIPASE-RELATED"/>
    <property type="match status" value="1"/>
</dbReference>
<dbReference type="AlphaFoldDB" id="A0A385YZ96"/>
<dbReference type="OrthoDB" id="9785847at2"/>
<dbReference type="KEGG" id="pcav:D3880_02325"/>
<accession>A0A385YZ96</accession>
<feature type="domain" description="AB hydrolase-1" evidence="1">
    <location>
        <begin position="116"/>
        <end position="358"/>
    </location>
</feature>
<reference evidence="3" key="1">
    <citation type="submission" date="2018-09" db="EMBL/GenBank/DDBJ databases">
        <authorList>
            <person name="Zhu H."/>
        </authorList>
    </citation>
    <scope>NUCLEOTIDE SEQUENCE [LARGE SCALE GENOMIC DNA]</scope>
    <source>
        <strain evidence="3">K2W31S-8</strain>
    </source>
</reference>
<dbReference type="SUPFAM" id="SSF53474">
    <property type="entry name" value="alpha/beta-Hydrolases"/>
    <property type="match status" value="1"/>
</dbReference>
<proteinExistence type="predicted"/>
<dbReference type="PANTHER" id="PTHR46438">
    <property type="entry name" value="ALPHA/BETA-HYDROLASES SUPERFAMILY PROTEIN"/>
    <property type="match status" value="1"/>
</dbReference>
<dbReference type="PRINTS" id="PR00111">
    <property type="entry name" value="ABHYDROLASE"/>
</dbReference>